<organism evidence="2 3">
    <name type="scientific">Chryseobacterium taklimakanense</name>
    <dbReference type="NCBI Taxonomy" id="536441"/>
    <lineage>
        <taxon>Bacteria</taxon>
        <taxon>Pseudomonadati</taxon>
        <taxon>Bacteroidota</taxon>
        <taxon>Flavobacteriia</taxon>
        <taxon>Flavobacteriales</taxon>
        <taxon>Weeksellaceae</taxon>
        <taxon>Chryseobacterium group</taxon>
        <taxon>Chryseobacterium</taxon>
    </lineage>
</organism>
<dbReference type="Proteomes" id="UP000215196">
    <property type="component" value="Chromosome 1"/>
</dbReference>
<keyword evidence="1" id="KW-0472">Membrane</keyword>
<keyword evidence="1" id="KW-1133">Transmembrane helix</keyword>
<sequence length="79" mass="9010">MKNLIQNPIFITFFAISFGVKSSKIISEYFDRGLNFPADVESFAYSLGVNFADLLIIVVAISYLKLFIERVLLRRKSIS</sequence>
<accession>A0A239WJ00</accession>
<dbReference type="EMBL" id="LT906465">
    <property type="protein sequence ID" value="SNV33584.1"/>
    <property type="molecule type" value="Genomic_DNA"/>
</dbReference>
<evidence type="ECO:0000256" key="1">
    <source>
        <dbReference type="SAM" id="Phobius"/>
    </source>
</evidence>
<gene>
    <name evidence="2" type="ORF">SAMEA4412677_00235</name>
</gene>
<dbReference type="KEGG" id="ctak:4412677_00235"/>
<keyword evidence="1" id="KW-0812">Transmembrane</keyword>
<feature type="transmembrane region" description="Helical" evidence="1">
    <location>
        <begin position="46"/>
        <end position="68"/>
    </location>
</feature>
<evidence type="ECO:0000313" key="2">
    <source>
        <dbReference type="EMBL" id="SNV33584.1"/>
    </source>
</evidence>
<evidence type="ECO:0000313" key="3">
    <source>
        <dbReference type="Proteomes" id="UP000215196"/>
    </source>
</evidence>
<keyword evidence="3" id="KW-1185">Reference proteome</keyword>
<dbReference type="RefSeq" id="WP_095069602.1">
    <property type="nucleotide sequence ID" value="NZ_LT906465.1"/>
</dbReference>
<proteinExistence type="predicted"/>
<reference evidence="2 3" key="1">
    <citation type="submission" date="2017-06" db="EMBL/GenBank/DDBJ databases">
        <authorList>
            <consortium name="Pathogen Informatics"/>
        </authorList>
    </citation>
    <scope>NUCLEOTIDE SEQUENCE [LARGE SCALE GENOMIC DNA]</scope>
    <source>
        <strain evidence="2 3">NCTC13490</strain>
    </source>
</reference>
<dbReference type="AlphaFoldDB" id="A0A239WJ00"/>
<name>A0A239WJ00_9FLAO</name>
<protein>
    <submittedName>
        <fullName evidence="2">Uncharacterized protein</fullName>
    </submittedName>
</protein>